<evidence type="ECO:0000313" key="3">
    <source>
        <dbReference type="EMBL" id="ETO33203.1"/>
    </source>
</evidence>
<sequence>MEMIYTCVSQHRIIPLELYEADEYETDNNDDNDTSNSANKSKKNIARKIIIKRFTELFVKPYPYEVEEEPLPQTVQICELSTSQRYKTSNIRNIVIKNVKIGTSTENNPQQNTSHKKMHSQGEIQKEREYTLNELSEICDDWVRHSTVQKVIIIIIIIFFFFKKKKSDGNIDYTLMAHTVGEFIAVEMIFDVVCVGPNFLTFGHFFDKLDQITHKGMKRREEGYNLLFQVQKKKNNNNLYGLVCMYVCVYVPVTSFEYNGVYIPWIDKNWDILDDYTTWNM</sequence>
<keyword evidence="2" id="KW-1133">Transmembrane helix</keyword>
<name>X6P505_RETFI</name>
<comment type="caution">
    <text evidence="3">The sequence shown here is derived from an EMBL/GenBank/DDBJ whole genome shotgun (WGS) entry which is preliminary data.</text>
</comment>
<evidence type="ECO:0000256" key="1">
    <source>
        <dbReference type="SAM" id="MobiDB-lite"/>
    </source>
</evidence>
<evidence type="ECO:0000313" key="4">
    <source>
        <dbReference type="Proteomes" id="UP000023152"/>
    </source>
</evidence>
<keyword evidence="2" id="KW-0472">Membrane</keyword>
<feature type="region of interest" description="Disordered" evidence="1">
    <location>
        <begin position="104"/>
        <end position="123"/>
    </location>
</feature>
<dbReference type="Proteomes" id="UP000023152">
    <property type="component" value="Unassembled WGS sequence"/>
</dbReference>
<keyword evidence="2" id="KW-0812">Transmembrane</keyword>
<reference evidence="3 4" key="1">
    <citation type="journal article" date="2013" name="Curr. Biol.">
        <title>The Genome of the Foraminiferan Reticulomyxa filosa.</title>
        <authorList>
            <person name="Glockner G."/>
            <person name="Hulsmann N."/>
            <person name="Schleicher M."/>
            <person name="Noegel A.A."/>
            <person name="Eichinger L."/>
            <person name="Gallinger C."/>
            <person name="Pawlowski J."/>
            <person name="Sierra R."/>
            <person name="Euteneuer U."/>
            <person name="Pillet L."/>
            <person name="Moustafa A."/>
            <person name="Platzer M."/>
            <person name="Groth M."/>
            <person name="Szafranski K."/>
            <person name="Schliwa M."/>
        </authorList>
    </citation>
    <scope>NUCLEOTIDE SEQUENCE [LARGE SCALE GENOMIC DNA]</scope>
</reference>
<proteinExistence type="predicted"/>
<gene>
    <name evidence="3" type="ORF">RFI_03904</name>
</gene>
<feature type="transmembrane region" description="Helical" evidence="2">
    <location>
        <begin position="142"/>
        <end position="162"/>
    </location>
</feature>
<keyword evidence="4" id="KW-1185">Reference proteome</keyword>
<dbReference type="EMBL" id="ASPP01003598">
    <property type="protein sequence ID" value="ETO33203.1"/>
    <property type="molecule type" value="Genomic_DNA"/>
</dbReference>
<evidence type="ECO:0000256" key="2">
    <source>
        <dbReference type="SAM" id="Phobius"/>
    </source>
</evidence>
<organism evidence="3 4">
    <name type="scientific">Reticulomyxa filosa</name>
    <dbReference type="NCBI Taxonomy" id="46433"/>
    <lineage>
        <taxon>Eukaryota</taxon>
        <taxon>Sar</taxon>
        <taxon>Rhizaria</taxon>
        <taxon>Retaria</taxon>
        <taxon>Foraminifera</taxon>
        <taxon>Monothalamids</taxon>
        <taxon>Reticulomyxidae</taxon>
        <taxon>Reticulomyxa</taxon>
    </lineage>
</organism>
<feature type="compositionally biased region" description="Polar residues" evidence="1">
    <location>
        <begin position="104"/>
        <end position="113"/>
    </location>
</feature>
<protein>
    <submittedName>
        <fullName evidence="3">Uncharacterized protein</fullName>
    </submittedName>
</protein>
<dbReference type="AlphaFoldDB" id="X6P505"/>
<accession>X6P505</accession>